<keyword evidence="2" id="KW-1185">Reference proteome</keyword>
<proteinExistence type="predicted"/>
<accession>A0ACC0HH44</accession>
<sequence>MSKGKARSKKKESDKKAESRGGIARASKSVGLGFGGMRSTEADWSAIARVSKTRYERVRQVHSLGSAVKGISPGDWVIPSPPSFDFDERLRIGETRTVERESVKPVWNPNCGTSIEPSKCASAS</sequence>
<dbReference type="EMBL" id="CM045762">
    <property type="protein sequence ID" value="KAI8012069.1"/>
    <property type="molecule type" value="Genomic_DNA"/>
</dbReference>
<gene>
    <name evidence="1" type="ORF">LOK49_LG06G03118</name>
</gene>
<evidence type="ECO:0000313" key="2">
    <source>
        <dbReference type="Proteomes" id="UP001060215"/>
    </source>
</evidence>
<organism evidence="1 2">
    <name type="scientific">Camellia lanceoleosa</name>
    <dbReference type="NCBI Taxonomy" id="1840588"/>
    <lineage>
        <taxon>Eukaryota</taxon>
        <taxon>Viridiplantae</taxon>
        <taxon>Streptophyta</taxon>
        <taxon>Embryophyta</taxon>
        <taxon>Tracheophyta</taxon>
        <taxon>Spermatophyta</taxon>
        <taxon>Magnoliopsida</taxon>
        <taxon>eudicotyledons</taxon>
        <taxon>Gunneridae</taxon>
        <taxon>Pentapetalae</taxon>
        <taxon>asterids</taxon>
        <taxon>Ericales</taxon>
        <taxon>Theaceae</taxon>
        <taxon>Camellia</taxon>
    </lineage>
</organism>
<dbReference type="Proteomes" id="UP001060215">
    <property type="component" value="Chromosome 5"/>
</dbReference>
<name>A0ACC0HH44_9ERIC</name>
<reference evidence="1 2" key="1">
    <citation type="journal article" date="2022" name="Plant J.">
        <title>Chromosome-level genome of Camellia lanceoleosa provides a valuable resource for understanding genome evolution and self-incompatibility.</title>
        <authorList>
            <person name="Gong W."/>
            <person name="Xiao S."/>
            <person name="Wang L."/>
            <person name="Liao Z."/>
            <person name="Chang Y."/>
            <person name="Mo W."/>
            <person name="Hu G."/>
            <person name="Li W."/>
            <person name="Zhao G."/>
            <person name="Zhu H."/>
            <person name="Hu X."/>
            <person name="Ji K."/>
            <person name="Xiang X."/>
            <person name="Song Q."/>
            <person name="Yuan D."/>
            <person name="Jin S."/>
            <person name="Zhang L."/>
        </authorList>
    </citation>
    <scope>NUCLEOTIDE SEQUENCE [LARGE SCALE GENOMIC DNA]</scope>
    <source>
        <strain evidence="1">SQ_2022a</strain>
    </source>
</reference>
<evidence type="ECO:0000313" key="1">
    <source>
        <dbReference type="EMBL" id="KAI8012069.1"/>
    </source>
</evidence>
<comment type="caution">
    <text evidence="1">The sequence shown here is derived from an EMBL/GenBank/DDBJ whole genome shotgun (WGS) entry which is preliminary data.</text>
</comment>
<protein>
    <submittedName>
        <fullName evidence="1">Uncharacterized protein</fullName>
    </submittedName>
</protein>